<dbReference type="Pfam" id="PF00491">
    <property type="entry name" value="Arginase"/>
    <property type="match status" value="1"/>
</dbReference>
<keyword evidence="1" id="KW-0479">Metal-binding</keyword>
<dbReference type="InterPro" id="IPR023696">
    <property type="entry name" value="Ureohydrolase_dom_sf"/>
</dbReference>
<feature type="region of interest" description="Disordered" evidence="5">
    <location>
        <begin position="864"/>
        <end position="913"/>
    </location>
</feature>
<feature type="compositionally biased region" description="Low complexity" evidence="5">
    <location>
        <begin position="764"/>
        <end position="773"/>
    </location>
</feature>
<evidence type="ECO:0000256" key="2">
    <source>
        <dbReference type="ARBA" id="ARBA00022801"/>
    </source>
</evidence>
<evidence type="ECO:0000256" key="1">
    <source>
        <dbReference type="ARBA" id="ARBA00022723"/>
    </source>
</evidence>
<dbReference type="PROSITE" id="PS51409">
    <property type="entry name" value="ARGINASE_2"/>
    <property type="match status" value="1"/>
</dbReference>
<keyword evidence="3" id="KW-0464">Manganese</keyword>
<dbReference type="InterPro" id="IPR006035">
    <property type="entry name" value="Ureohydrolase"/>
</dbReference>
<dbReference type="RefSeq" id="WP_282959000.1">
    <property type="nucleotide sequence ID" value="NZ_QGGR01000003.1"/>
</dbReference>
<name>A0A316FRY6_9ACTN</name>
<evidence type="ECO:0000256" key="3">
    <source>
        <dbReference type="ARBA" id="ARBA00023211"/>
    </source>
</evidence>
<feature type="region of interest" description="Disordered" evidence="5">
    <location>
        <begin position="721"/>
        <end position="802"/>
    </location>
</feature>
<dbReference type="PANTHER" id="PTHR43782">
    <property type="entry name" value="ARGINASE"/>
    <property type="match status" value="1"/>
</dbReference>
<keyword evidence="7" id="KW-1185">Reference proteome</keyword>
<feature type="region of interest" description="Disordered" evidence="5">
    <location>
        <begin position="351"/>
        <end position="491"/>
    </location>
</feature>
<protein>
    <submittedName>
        <fullName evidence="6">Arginase family enzyme</fullName>
    </submittedName>
</protein>
<dbReference type="EMBL" id="QGGR01000003">
    <property type="protein sequence ID" value="PWK50466.1"/>
    <property type="molecule type" value="Genomic_DNA"/>
</dbReference>
<proteinExistence type="inferred from homology"/>
<evidence type="ECO:0000313" key="7">
    <source>
        <dbReference type="Proteomes" id="UP000245697"/>
    </source>
</evidence>
<evidence type="ECO:0000256" key="4">
    <source>
        <dbReference type="PROSITE-ProRule" id="PRU00742"/>
    </source>
</evidence>
<keyword evidence="2" id="KW-0378">Hydrolase</keyword>
<feature type="region of interest" description="Disordered" evidence="5">
    <location>
        <begin position="931"/>
        <end position="991"/>
    </location>
</feature>
<organism evidence="6 7">
    <name type="scientific">Actinoplanes xinjiangensis</name>
    <dbReference type="NCBI Taxonomy" id="512350"/>
    <lineage>
        <taxon>Bacteria</taxon>
        <taxon>Bacillati</taxon>
        <taxon>Actinomycetota</taxon>
        <taxon>Actinomycetes</taxon>
        <taxon>Micromonosporales</taxon>
        <taxon>Micromonosporaceae</taxon>
        <taxon>Actinoplanes</taxon>
    </lineage>
</organism>
<reference evidence="6 7" key="1">
    <citation type="submission" date="2018-05" db="EMBL/GenBank/DDBJ databases">
        <title>Genomic Encyclopedia of Archaeal and Bacterial Type Strains, Phase II (KMG-II): from individual species to whole genera.</title>
        <authorList>
            <person name="Goeker M."/>
        </authorList>
    </citation>
    <scope>NUCLEOTIDE SEQUENCE [LARGE SCALE GENOMIC DNA]</scope>
    <source>
        <strain evidence="6 7">DSM 45184</strain>
    </source>
</reference>
<dbReference type="GO" id="GO:0005737">
    <property type="term" value="C:cytoplasm"/>
    <property type="evidence" value="ECO:0007669"/>
    <property type="project" value="TreeGrafter"/>
</dbReference>
<dbReference type="PANTHER" id="PTHR43782:SF3">
    <property type="entry name" value="ARGINASE"/>
    <property type="match status" value="1"/>
</dbReference>
<comment type="caution">
    <text evidence="6">The sequence shown here is derived from an EMBL/GenBank/DDBJ whole genome shotgun (WGS) entry which is preliminary data.</text>
</comment>
<feature type="compositionally biased region" description="Low complexity" evidence="5">
    <location>
        <begin position="1020"/>
        <end position="1043"/>
    </location>
</feature>
<comment type="similarity">
    <text evidence="4">Belongs to the arginase family.</text>
</comment>
<feature type="region of interest" description="Disordered" evidence="5">
    <location>
        <begin position="1020"/>
        <end position="1137"/>
    </location>
</feature>
<evidence type="ECO:0000313" key="6">
    <source>
        <dbReference type="EMBL" id="PWK50466.1"/>
    </source>
</evidence>
<feature type="compositionally biased region" description="Low complexity" evidence="5">
    <location>
        <begin position="1081"/>
        <end position="1096"/>
    </location>
</feature>
<dbReference type="Proteomes" id="UP000245697">
    <property type="component" value="Unassembled WGS sequence"/>
</dbReference>
<accession>A0A316FRY6</accession>
<dbReference type="SUPFAM" id="SSF52768">
    <property type="entry name" value="Arginase/deacetylase"/>
    <property type="match status" value="1"/>
</dbReference>
<evidence type="ECO:0000256" key="5">
    <source>
        <dbReference type="SAM" id="MobiDB-lite"/>
    </source>
</evidence>
<feature type="region of interest" description="Disordered" evidence="5">
    <location>
        <begin position="314"/>
        <end position="336"/>
    </location>
</feature>
<feature type="compositionally biased region" description="Low complexity" evidence="5">
    <location>
        <begin position="972"/>
        <end position="991"/>
    </location>
</feature>
<feature type="compositionally biased region" description="Basic and acidic residues" evidence="5">
    <location>
        <begin position="1067"/>
        <end position="1078"/>
    </location>
</feature>
<dbReference type="AlphaFoldDB" id="A0A316FRY6"/>
<gene>
    <name evidence="6" type="ORF">BC793_103351</name>
</gene>
<dbReference type="Gene3D" id="3.40.800.10">
    <property type="entry name" value="Ureohydrolase domain"/>
    <property type="match status" value="1"/>
</dbReference>
<dbReference type="GO" id="GO:0030145">
    <property type="term" value="F:manganese ion binding"/>
    <property type="evidence" value="ECO:0007669"/>
    <property type="project" value="TreeGrafter"/>
</dbReference>
<dbReference type="CDD" id="cd09999">
    <property type="entry name" value="Arginase-like_1"/>
    <property type="match status" value="1"/>
</dbReference>
<dbReference type="GO" id="GO:0004053">
    <property type="term" value="F:arginase activity"/>
    <property type="evidence" value="ECO:0007669"/>
    <property type="project" value="TreeGrafter"/>
</dbReference>
<dbReference type="PRINTS" id="PR00116">
    <property type="entry name" value="ARGINASE"/>
</dbReference>
<sequence length="1137" mass="111214">MRRIAVLDAPSNLGLRPPTATSVPGCAKAPGALRDQGLLTRLGARDAGCLTPPRYDPGDWRPGDGVAHAAEIAAYSRALADRIGVIIDGGEFPVVLGGDCSILIGAGIAMHRLGDAVGGRIGLVFVDGHSDFRHPGNASYVGAAAGEDLALVTGRGQADLAAIESRRPYFRDIDVVVLGIRAQDEYRLDLQAAGIVTRPVPALRAEGAARSAQWARDQLVDCAGYWVHVDVDVLDPAVMPAVDAPDPGGIAFPELELLLSNLVESPHCLGVEITVFDPDYDPDGRYASEITSAVVSGLSPVRTTSPRPDLVAARRDFDKPAARRNAGRPAGVFRSMDTTFGDRTFATAARAVGPDPHATSPDHDDAADDPGSGVATTPDPDHGDAVTTPGHGDAGIAPGHGDAGTVPGHGDAVTIPGHGNAGTASGHGDAGTAPGHGDAVTIPGHGDAGSTHGHGDGGTYPGHGDAAADLGSGVAGVDPDSGVAGTASGPGGVDATSDLVVAGAALSSGSVGTASDLEAAGDASGSEDGGVTSELGVAAAASDFGDTAAGDSGSGDVASAVAPGSAFSATDTDLDTFAADMRATPAGSLVRTISIEIQRPDSAHVPETGADAADLVVRDHGHDSAVADGAVSEPDAVPDRGAVSVAAGADAAVSEMGAIRGSGATWVVAGADAAVSEMGAIRGSGATWVVAGADAVVSDLSAVPDSGAVPADAAVSQPDVAADGGAVPADADDAVSESGVESDRLGPSADQRRDVGVDGGGADLAGPGPVDPASGTATVTDTPGRHAEPAAPSLTAAVSGETRPAAGGFPSFTRSDADFVLAVALATGHAPMPSAAALAARRAPVPAGGDEAGAVVPRQFAGPTNDVAAESVDGVTETRTATTEAEDITGRPDQGVSDGDGEEAPTRTGRPGLVALGLTDDVLDDAQNVAESDMPVTAESDDDASRPGDETIPGPDTGSESPADLGPDAPSARAVDGAADVPADGATDVSADGVVDGAADVSADGVVDGAADVSADGVVDGAADVPADGAADGSADAPADGVAEVPADGAEPDPVGEESGPATESDGEPRLERSRAEPEVAGGRLLSRLLGSAPLLDSEPLPATRPGMLRPRPPADGGFGPPAADAGPLTGLPPGAA</sequence>